<dbReference type="AlphaFoldDB" id="A0A835KT05"/>
<feature type="region of interest" description="Disordered" evidence="1">
    <location>
        <begin position="214"/>
        <end position="262"/>
    </location>
</feature>
<dbReference type="EMBL" id="JACEFO010000208">
    <property type="protein sequence ID" value="KAF8776348.1"/>
    <property type="molecule type" value="Genomic_DNA"/>
</dbReference>
<evidence type="ECO:0000256" key="1">
    <source>
        <dbReference type="SAM" id="MobiDB-lite"/>
    </source>
</evidence>
<feature type="compositionally biased region" description="Basic and acidic residues" evidence="1">
    <location>
        <begin position="1"/>
        <end position="17"/>
    </location>
</feature>
<keyword evidence="2" id="KW-0472">Membrane</keyword>
<gene>
    <name evidence="3" type="ORF">HU200_003575</name>
</gene>
<protein>
    <submittedName>
        <fullName evidence="3">Uncharacterized protein</fullName>
    </submittedName>
</protein>
<keyword evidence="2" id="KW-0812">Transmembrane</keyword>
<name>A0A835KT05_9POAL</name>
<evidence type="ECO:0000313" key="3">
    <source>
        <dbReference type="EMBL" id="KAF8776348.1"/>
    </source>
</evidence>
<feature type="transmembrane region" description="Helical" evidence="2">
    <location>
        <begin position="314"/>
        <end position="335"/>
    </location>
</feature>
<reference evidence="3" key="1">
    <citation type="submission" date="2020-07" db="EMBL/GenBank/DDBJ databases">
        <title>Genome sequence and genetic diversity analysis of an under-domesticated orphan crop, white fonio (Digitaria exilis).</title>
        <authorList>
            <person name="Bennetzen J.L."/>
            <person name="Chen S."/>
            <person name="Ma X."/>
            <person name="Wang X."/>
            <person name="Yssel A.E.J."/>
            <person name="Chaluvadi S.R."/>
            <person name="Johnson M."/>
            <person name="Gangashetty P."/>
            <person name="Hamidou F."/>
            <person name="Sanogo M.D."/>
            <person name="Zwaenepoel A."/>
            <person name="Wallace J."/>
            <person name="Van De Peer Y."/>
            <person name="Van Deynze A."/>
        </authorList>
    </citation>
    <scope>NUCLEOTIDE SEQUENCE</scope>
    <source>
        <tissue evidence="3">Leaves</tissue>
    </source>
</reference>
<evidence type="ECO:0000256" key="2">
    <source>
        <dbReference type="SAM" id="Phobius"/>
    </source>
</evidence>
<accession>A0A835KT05</accession>
<feature type="compositionally biased region" description="Polar residues" evidence="1">
    <location>
        <begin position="22"/>
        <end position="32"/>
    </location>
</feature>
<evidence type="ECO:0000313" key="4">
    <source>
        <dbReference type="Proteomes" id="UP000636709"/>
    </source>
</evidence>
<feature type="region of interest" description="Disordered" evidence="1">
    <location>
        <begin position="1"/>
        <end position="65"/>
    </location>
</feature>
<dbReference type="Proteomes" id="UP000636709">
    <property type="component" value="Unassembled WGS sequence"/>
</dbReference>
<keyword evidence="2" id="KW-1133">Transmembrane helix</keyword>
<sequence length="336" mass="36535">MVNCRRRDGRLTAEAARKTKSGSKQIQRQRMSPAQAVVHHTTHQLPRRPVPGQPALRRAGAAASPVELHGPLRRARRAGGTNWRARVGSMAAGLAEVVGGAATFSPARRRRLLPEHRSLRTIVSIHYSTEPCATALTCLGAAATVTPSSVPPVPPAAAFLPLSDFSTQLKEEDASSLLILEAESATVLPWLATEYGSSPSRPLKLTSMTAKFLEDDKSRSNGSSPDNELWERLRRRSPVRSPRTGEMLPWSPLPGKETSSPLQAMPSQEQQLAVPFLRHDIARPPSNDSPVMNRSRELFSERSSTVMAKPVNAMAGYLFLLIVVLVADASCCMFLS</sequence>
<proteinExistence type="predicted"/>
<organism evidence="3 4">
    <name type="scientific">Digitaria exilis</name>
    <dbReference type="NCBI Taxonomy" id="1010633"/>
    <lineage>
        <taxon>Eukaryota</taxon>
        <taxon>Viridiplantae</taxon>
        <taxon>Streptophyta</taxon>
        <taxon>Embryophyta</taxon>
        <taxon>Tracheophyta</taxon>
        <taxon>Spermatophyta</taxon>
        <taxon>Magnoliopsida</taxon>
        <taxon>Liliopsida</taxon>
        <taxon>Poales</taxon>
        <taxon>Poaceae</taxon>
        <taxon>PACMAD clade</taxon>
        <taxon>Panicoideae</taxon>
        <taxon>Panicodae</taxon>
        <taxon>Paniceae</taxon>
        <taxon>Anthephorinae</taxon>
        <taxon>Digitaria</taxon>
    </lineage>
</organism>
<keyword evidence="4" id="KW-1185">Reference proteome</keyword>
<comment type="caution">
    <text evidence="3">The sequence shown here is derived from an EMBL/GenBank/DDBJ whole genome shotgun (WGS) entry which is preliminary data.</text>
</comment>